<feature type="transmembrane region" description="Helical" evidence="8">
    <location>
        <begin position="374"/>
        <end position="396"/>
    </location>
</feature>
<feature type="transmembrane region" description="Helical" evidence="8">
    <location>
        <begin position="221"/>
        <end position="243"/>
    </location>
</feature>
<evidence type="ECO:0000256" key="6">
    <source>
        <dbReference type="ARBA" id="ARBA00022989"/>
    </source>
</evidence>
<comment type="caution">
    <text evidence="10">The sequence shown here is derived from an EMBL/GenBank/DDBJ whole genome shotgun (WGS) entry which is preliminary data.</text>
</comment>
<evidence type="ECO:0000256" key="1">
    <source>
        <dbReference type="ARBA" id="ARBA00004651"/>
    </source>
</evidence>
<feature type="transmembrane region" description="Helical" evidence="8">
    <location>
        <begin position="285"/>
        <end position="304"/>
    </location>
</feature>
<keyword evidence="5 8" id="KW-0812">Transmembrane</keyword>
<dbReference type="SUPFAM" id="SSF103473">
    <property type="entry name" value="MFS general substrate transporter"/>
    <property type="match status" value="1"/>
</dbReference>
<evidence type="ECO:0000259" key="9">
    <source>
        <dbReference type="PROSITE" id="PS50850"/>
    </source>
</evidence>
<dbReference type="PANTHER" id="PTHR23502:SF132">
    <property type="entry name" value="POLYAMINE TRANSPORTER 2-RELATED"/>
    <property type="match status" value="1"/>
</dbReference>
<evidence type="ECO:0000256" key="4">
    <source>
        <dbReference type="ARBA" id="ARBA00022475"/>
    </source>
</evidence>
<evidence type="ECO:0000313" key="10">
    <source>
        <dbReference type="EMBL" id="MFC0322423.1"/>
    </source>
</evidence>
<comment type="caution">
    <text evidence="8">Lacks conserved residue(s) required for the propagation of feature annotation.</text>
</comment>
<feature type="transmembrane region" description="Helical" evidence="8">
    <location>
        <begin position="172"/>
        <end position="190"/>
    </location>
</feature>
<keyword evidence="8" id="KW-0997">Cell inner membrane</keyword>
<dbReference type="RefSeq" id="WP_382373125.1">
    <property type="nucleotide sequence ID" value="NZ_JBHLWA010000010.1"/>
</dbReference>
<evidence type="ECO:0000256" key="5">
    <source>
        <dbReference type="ARBA" id="ARBA00022692"/>
    </source>
</evidence>
<dbReference type="CDD" id="cd17320">
    <property type="entry name" value="MFS_MdfA_MDR_like"/>
    <property type="match status" value="1"/>
</dbReference>
<dbReference type="Proteomes" id="UP001589769">
    <property type="component" value="Unassembled WGS sequence"/>
</dbReference>
<dbReference type="Pfam" id="PF07690">
    <property type="entry name" value="MFS_1"/>
    <property type="match status" value="1"/>
</dbReference>
<keyword evidence="3 8" id="KW-0813">Transport</keyword>
<feature type="transmembrane region" description="Helical" evidence="8">
    <location>
        <begin position="347"/>
        <end position="368"/>
    </location>
</feature>
<gene>
    <name evidence="10" type="ORF">ACFFHT_02415</name>
</gene>
<dbReference type="NCBIfam" id="NF008314">
    <property type="entry name" value="PRK11102.1"/>
    <property type="match status" value="1"/>
</dbReference>
<dbReference type="PANTHER" id="PTHR23502">
    <property type="entry name" value="MAJOR FACILITATOR SUPERFAMILY"/>
    <property type="match status" value="1"/>
</dbReference>
<evidence type="ECO:0000313" key="11">
    <source>
        <dbReference type="Proteomes" id="UP001589769"/>
    </source>
</evidence>
<reference evidence="10 11" key="1">
    <citation type="submission" date="2024-09" db="EMBL/GenBank/DDBJ databases">
        <authorList>
            <person name="Sun Q."/>
            <person name="Mori K."/>
        </authorList>
    </citation>
    <scope>NUCLEOTIDE SEQUENCE [LARGE SCALE GENOMIC DNA]</scope>
    <source>
        <strain evidence="10 11">CCM 7538</strain>
    </source>
</reference>
<organism evidence="10 11">
    <name type="scientific">Gallibacterium melopsittaci</name>
    <dbReference type="NCBI Taxonomy" id="516063"/>
    <lineage>
        <taxon>Bacteria</taxon>
        <taxon>Pseudomonadati</taxon>
        <taxon>Pseudomonadota</taxon>
        <taxon>Gammaproteobacteria</taxon>
        <taxon>Pasteurellales</taxon>
        <taxon>Pasteurellaceae</taxon>
        <taxon>Gallibacterium</taxon>
    </lineage>
</organism>
<comment type="subcellular location">
    <subcellularLocation>
        <location evidence="8">Cell inner membrane</location>
        <topology evidence="8">Multi-pass membrane protein</topology>
    </subcellularLocation>
    <subcellularLocation>
        <location evidence="1">Cell membrane</location>
        <topology evidence="1">Multi-pass membrane protein</topology>
    </subcellularLocation>
</comment>
<keyword evidence="6 8" id="KW-1133">Transmembrane helix</keyword>
<accession>A0ABV6HWY8</accession>
<feature type="transmembrane region" description="Helical" evidence="8">
    <location>
        <begin position="140"/>
        <end position="166"/>
    </location>
</feature>
<comment type="similarity">
    <text evidence="2 8">Belongs to the major facilitator superfamily. Bcr/CmlA family.</text>
</comment>
<protein>
    <recommendedName>
        <fullName evidence="8">Bcr/CflA family efflux transporter</fullName>
    </recommendedName>
</protein>
<proteinExistence type="inferred from homology"/>
<name>A0ABV6HWY8_9PAST</name>
<feature type="transmembrane region" description="Helical" evidence="8">
    <location>
        <begin position="310"/>
        <end position="335"/>
    </location>
</feature>
<dbReference type="InterPro" id="IPR020846">
    <property type="entry name" value="MFS_dom"/>
</dbReference>
<evidence type="ECO:0000256" key="7">
    <source>
        <dbReference type="ARBA" id="ARBA00023136"/>
    </source>
</evidence>
<dbReference type="Gene3D" id="1.20.1720.10">
    <property type="entry name" value="Multidrug resistance protein D"/>
    <property type="match status" value="1"/>
</dbReference>
<dbReference type="InterPro" id="IPR011701">
    <property type="entry name" value="MFS"/>
</dbReference>
<keyword evidence="7 8" id="KW-0472">Membrane</keyword>
<feature type="domain" description="Major facilitator superfamily (MFS) profile" evidence="9">
    <location>
        <begin position="14"/>
        <end position="401"/>
    </location>
</feature>
<feature type="transmembrane region" description="Helical" evidence="8">
    <location>
        <begin position="255"/>
        <end position="273"/>
    </location>
</feature>
<dbReference type="InterPro" id="IPR036259">
    <property type="entry name" value="MFS_trans_sf"/>
</dbReference>
<feature type="transmembrane region" description="Helical" evidence="8">
    <location>
        <begin position="51"/>
        <end position="70"/>
    </location>
</feature>
<evidence type="ECO:0000256" key="3">
    <source>
        <dbReference type="ARBA" id="ARBA00022448"/>
    </source>
</evidence>
<sequence>MPSSRTQIKPLSETALIIFLGGLVGFGPLSIDMYLPTFPNIAAYLGTDIAQVQFTVSTFLMGFCAGMLLYGPLSDRYGRRFILILGMSLYVLASLACLFASNIEQLLCCRFLQAFGGGAAPVLGRAIVRDRFPPQRTVSILSMMQLITMLAPLLAPMIGGALLLFFDWRSNFVLLAILGCICWAIVYFRLEETHQVTVSTPLTFTTIFKPYCTVLKHRATIGYIFCLASMFGGLFTYVAGTPFVYIDYFHFSPQYYGYFFGLNVIAIICCTLLNNRFAKKYSLKTLLSVEVSVVAIAGVGFALANPDSLIAIMLPLFIFIGLTGAIAPNIMAMLLQLHRERAGTAMALATSMQFAGGLLASATLSYFFQGTPQTMLTVLCACSICAVIGFLFAALFPNNQTNNQTTS</sequence>
<evidence type="ECO:0000256" key="8">
    <source>
        <dbReference type="RuleBase" id="RU365088"/>
    </source>
</evidence>
<dbReference type="EMBL" id="JBHLWA010000010">
    <property type="protein sequence ID" value="MFC0322423.1"/>
    <property type="molecule type" value="Genomic_DNA"/>
</dbReference>
<dbReference type="InterPro" id="IPR004812">
    <property type="entry name" value="Efflux_drug-R_Bcr/CmlA"/>
</dbReference>
<feature type="transmembrane region" description="Helical" evidence="8">
    <location>
        <begin position="12"/>
        <end position="31"/>
    </location>
</feature>
<dbReference type="PROSITE" id="PS50850">
    <property type="entry name" value="MFS"/>
    <property type="match status" value="1"/>
</dbReference>
<dbReference type="NCBIfam" id="TIGR00710">
    <property type="entry name" value="efflux_Bcr_CflA"/>
    <property type="match status" value="1"/>
</dbReference>
<evidence type="ECO:0000256" key="2">
    <source>
        <dbReference type="ARBA" id="ARBA00006236"/>
    </source>
</evidence>
<feature type="transmembrane region" description="Helical" evidence="8">
    <location>
        <begin position="82"/>
        <end position="103"/>
    </location>
</feature>
<keyword evidence="4" id="KW-1003">Cell membrane</keyword>
<keyword evidence="11" id="KW-1185">Reference proteome</keyword>